<dbReference type="InterPro" id="IPR036291">
    <property type="entry name" value="NAD(P)-bd_dom_sf"/>
</dbReference>
<evidence type="ECO:0000256" key="15">
    <source>
        <dbReference type="SAM" id="MobiDB-lite"/>
    </source>
</evidence>
<accession>A0A6P2CQ70</accession>
<dbReference type="SUPFAM" id="SSF55021">
    <property type="entry name" value="ACT-like"/>
    <property type="match status" value="1"/>
</dbReference>
<feature type="binding site" evidence="12">
    <location>
        <begin position="10"/>
        <end position="17"/>
    </location>
    <ligand>
        <name>NADP(+)</name>
        <dbReference type="ChEBI" id="CHEBI:58349"/>
    </ligand>
</feature>
<comment type="catalytic activity">
    <reaction evidence="13">
        <text>L-homoserine + NADP(+) = L-aspartate 4-semialdehyde + NADPH + H(+)</text>
        <dbReference type="Rhea" id="RHEA:15761"/>
        <dbReference type="ChEBI" id="CHEBI:15378"/>
        <dbReference type="ChEBI" id="CHEBI:57476"/>
        <dbReference type="ChEBI" id="CHEBI:57783"/>
        <dbReference type="ChEBI" id="CHEBI:58349"/>
        <dbReference type="ChEBI" id="CHEBI:537519"/>
        <dbReference type="EC" id="1.1.1.3"/>
    </reaction>
</comment>
<evidence type="ECO:0000259" key="16">
    <source>
        <dbReference type="PROSITE" id="PS51671"/>
    </source>
</evidence>
<feature type="binding site" evidence="12">
    <location>
        <position position="106"/>
    </location>
    <ligand>
        <name>NADPH</name>
        <dbReference type="ChEBI" id="CHEBI:57783"/>
    </ligand>
</feature>
<keyword evidence="6 13" id="KW-0028">Amino-acid biosynthesis</keyword>
<evidence type="ECO:0000256" key="7">
    <source>
        <dbReference type="ARBA" id="ARBA00022697"/>
    </source>
</evidence>
<dbReference type="EC" id="1.1.1.3" evidence="4 13"/>
<dbReference type="CDD" id="cd04881">
    <property type="entry name" value="ACT_HSDH-Hom"/>
    <property type="match status" value="1"/>
</dbReference>
<evidence type="ECO:0000256" key="4">
    <source>
        <dbReference type="ARBA" id="ARBA00013213"/>
    </source>
</evidence>
<feature type="active site" description="Proton donor" evidence="11">
    <location>
        <position position="206"/>
    </location>
</feature>
<dbReference type="Gene3D" id="3.30.360.10">
    <property type="entry name" value="Dihydrodipicolinate Reductase, domain 2"/>
    <property type="match status" value="1"/>
</dbReference>
<dbReference type="PROSITE" id="PS51671">
    <property type="entry name" value="ACT"/>
    <property type="match status" value="1"/>
</dbReference>
<evidence type="ECO:0000256" key="6">
    <source>
        <dbReference type="ARBA" id="ARBA00022605"/>
    </source>
</evidence>
<evidence type="ECO:0000256" key="5">
    <source>
        <dbReference type="ARBA" id="ARBA00013376"/>
    </source>
</evidence>
<evidence type="ECO:0000256" key="8">
    <source>
        <dbReference type="ARBA" id="ARBA00022857"/>
    </source>
</evidence>
<dbReference type="GO" id="GO:0004412">
    <property type="term" value="F:homoserine dehydrogenase activity"/>
    <property type="evidence" value="ECO:0007669"/>
    <property type="project" value="UniProtKB-EC"/>
</dbReference>
<feature type="domain" description="ACT" evidence="16">
    <location>
        <begin position="388"/>
        <end position="467"/>
    </location>
</feature>
<dbReference type="GO" id="GO:0009088">
    <property type="term" value="P:threonine biosynthetic process"/>
    <property type="evidence" value="ECO:0007669"/>
    <property type="project" value="UniProtKB-UniPathway"/>
</dbReference>
<dbReference type="Pfam" id="PF00742">
    <property type="entry name" value="Homoserine_dh"/>
    <property type="match status" value="1"/>
</dbReference>
<comment type="pathway">
    <text evidence="2 13">Amino-acid biosynthesis; L-methionine biosynthesis via de novo pathway; L-homoserine from L-aspartate: step 3/3.</text>
</comment>
<dbReference type="InterPro" id="IPR005106">
    <property type="entry name" value="Asp/hSer_DH_NAD-bd"/>
</dbReference>
<dbReference type="PANTHER" id="PTHR43331:SF1">
    <property type="entry name" value="HOMOSERINE DEHYDROGENASE"/>
    <property type="match status" value="1"/>
</dbReference>
<dbReference type="GO" id="GO:0050661">
    <property type="term" value="F:NADP binding"/>
    <property type="evidence" value="ECO:0007669"/>
    <property type="project" value="InterPro"/>
</dbReference>
<dbReference type="InterPro" id="IPR045865">
    <property type="entry name" value="ACT-like_dom_sf"/>
</dbReference>
<evidence type="ECO:0000256" key="10">
    <source>
        <dbReference type="ARBA" id="ARBA00023167"/>
    </source>
</evidence>
<dbReference type="Pfam" id="PF01842">
    <property type="entry name" value="ACT"/>
    <property type="match status" value="1"/>
</dbReference>
<evidence type="ECO:0000256" key="9">
    <source>
        <dbReference type="ARBA" id="ARBA00023002"/>
    </source>
</evidence>
<evidence type="ECO:0000256" key="1">
    <source>
        <dbReference type="ARBA" id="ARBA00005056"/>
    </source>
</evidence>
<name>A0A6P2CQ70_9BACT</name>
<dbReference type="RefSeq" id="WP_162666056.1">
    <property type="nucleotide sequence ID" value="NZ_LR593886.1"/>
</dbReference>
<proteinExistence type="inferred from homology"/>
<dbReference type="InterPro" id="IPR001342">
    <property type="entry name" value="HDH_cat"/>
</dbReference>
<protein>
    <recommendedName>
        <fullName evidence="5 13">Homoserine dehydrogenase</fullName>
        <ecNumber evidence="4 13">1.1.1.3</ecNumber>
    </recommendedName>
</protein>
<comment type="pathway">
    <text evidence="1 13">Amino-acid biosynthesis; L-threonine biosynthesis; L-threonine from L-aspartate: step 3/5.</text>
</comment>
<evidence type="ECO:0000256" key="2">
    <source>
        <dbReference type="ARBA" id="ARBA00005062"/>
    </source>
</evidence>
<dbReference type="PANTHER" id="PTHR43331">
    <property type="entry name" value="HOMOSERINE DEHYDROGENASE"/>
    <property type="match status" value="1"/>
</dbReference>
<dbReference type="FunFam" id="3.30.360.10:FF:000005">
    <property type="entry name" value="Homoserine dehydrogenase"/>
    <property type="match status" value="1"/>
</dbReference>
<keyword evidence="8 12" id="KW-0521">NADP</keyword>
<dbReference type="AlphaFoldDB" id="A0A6P2CQ70"/>
<dbReference type="SUPFAM" id="SSF51735">
    <property type="entry name" value="NAD(P)-binding Rossmann-fold domains"/>
    <property type="match status" value="1"/>
</dbReference>
<evidence type="ECO:0000256" key="13">
    <source>
        <dbReference type="RuleBase" id="RU000579"/>
    </source>
</evidence>
<evidence type="ECO:0000256" key="12">
    <source>
        <dbReference type="PIRSR" id="PIRSR000098-2"/>
    </source>
</evidence>
<evidence type="ECO:0000313" key="17">
    <source>
        <dbReference type="EMBL" id="VTR90999.1"/>
    </source>
</evidence>
<keyword evidence="9 13" id="KW-0560">Oxidoreductase</keyword>
<dbReference type="Gene3D" id="3.30.70.260">
    <property type="match status" value="1"/>
</dbReference>
<dbReference type="Pfam" id="PF03447">
    <property type="entry name" value="NAD_binding_3"/>
    <property type="match status" value="1"/>
</dbReference>
<dbReference type="Gene3D" id="3.40.50.720">
    <property type="entry name" value="NAD(P)-binding Rossmann-like Domain"/>
    <property type="match status" value="1"/>
</dbReference>
<dbReference type="PIRSF" id="PIRSF000098">
    <property type="entry name" value="Homoser_dehydrog"/>
    <property type="match status" value="1"/>
</dbReference>
<keyword evidence="7 13" id="KW-0791">Threonine biosynthesis</keyword>
<dbReference type="UniPathway" id="UPA00050">
    <property type="reaction ID" value="UER00063"/>
</dbReference>
<dbReference type="EMBL" id="LR593886">
    <property type="protein sequence ID" value="VTR90999.1"/>
    <property type="molecule type" value="Genomic_DNA"/>
</dbReference>
<sequence length="469" mass="49404">MSDTINIALIGCGTVGGGVARVLLANADRVTQRAGRPIALRRVVVRDPSKARDALIPREIISTDIDAAIHDPNIHIVVELIGGTGLAKKVVLDALAAGKHVVTANKALLADAGAEVFEAARRADRTVCFEAAVAGGVPVIRALGESLAANQVTAIQAILNGTSNFILTSMTEHNMSYAAALAEAQRLGYAEADPTLDVDGSDAAHKLAILAQISFGVAAKPHEIARQGIDTIDAMDIRFANELGYTIKLLAEAWTSEETRTGDRGARNSGGIDTTLSGSGIHPAPAPRRAVEKAVALHVAPVLLRHTDLLAQVRGAYNAVLVYGDVVGETLYQGPGAGQMPTASSVVADLIDLGVGRAQRTFAAAKLWSREGRGFTVEPPERVRSRFYLRLQVADKPGVLADITRILADEEISISSLVQHEAQEDGASSPVPLVIVTHYAATGRFRRALERINKLGTIAAPAVFFSMGD</sequence>
<dbReference type="UniPathway" id="UPA00051">
    <property type="reaction ID" value="UER00465"/>
</dbReference>
<evidence type="ECO:0000256" key="11">
    <source>
        <dbReference type="PIRSR" id="PIRSR000098-1"/>
    </source>
</evidence>
<keyword evidence="18" id="KW-1185">Reference proteome</keyword>
<organism evidence="17 18">
    <name type="scientific">Gemmata massiliana</name>
    <dbReference type="NCBI Taxonomy" id="1210884"/>
    <lineage>
        <taxon>Bacteria</taxon>
        <taxon>Pseudomonadati</taxon>
        <taxon>Planctomycetota</taxon>
        <taxon>Planctomycetia</taxon>
        <taxon>Gemmatales</taxon>
        <taxon>Gemmataceae</taxon>
        <taxon>Gemmata</taxon>
    </lineage>
</organism>
<dbReference type="FunFam" id="3.30.70.260:FF:000030">
    <property type="entry name" value="Homoserine dehydrogenase"/>
    <property type="match status" value="1"/>
</dbReference>
<dbReference type="InterPro" id="IPR019811">
    <property type="entry name" value="HDH_CS"/>
</dbReference>
<dbReference type="KEGG" id="gms:SOIL9_67150"/>
<dbReference type="Proteomes" id="UP000464178">
    <property type="component" value="Chromosome"/>
</dbReference>
<gene>
    <name evidence="17" type="ORF">SOIL9_67150</name>
</gene>
<dbReference type="SUPFAM" id="SSF55347">
    <property type="entry name" value="Glyceraldehyde-3-phosphate dehydrogenase-like, C-terminal domain"/>
    <property type="match status" value="2"/>
</dbReference>
<keyword evidence="10 13" id="KW-0486">Methionine biosynthesis</keyword>
<evidence type="ECO:0000313" key="18">
    <source>
        <dbReference type="Proteomes" id="UP000464178"/>
    </source>
</evidence>
<dbReference type="PROSITE" id="PS01042">
    <property type="entry name" value="HOMOSER_DHGENASE"/>
    <property type="match status" value="1"/>
</dbReference>
<dbReference type="InterPro" id="IPR002912">
    <property type="entry name" value="ACT_dom"/>
</dbReference>
<evidence type="ECO:0000256" key="14">
    <source>
        <dbReference type="RuleBase" id="RU004171"/>
    </source>
</evidence>
<reference evidence="17 18" key="1">
    <citation type="submission" date="2019-05" db="EMBL/GenBank/DDBJ databases">
        <authorList>
            <consortium name="Science for Life Laboratories"/>
        </authorList>
    </citation>
    <scope>NUCLEOTIDE SEQUENCE [LARGE SCALE GENOMIC DNA]</scope>
    <source>
        <strain evidence="17">Soil9</strain>
    </source>
</reference>
<evidence type="ECO:0000256" key="3">
    <source>
        <dbReference type="ARBA" id="ARBA00006753"/>
    </source>
</evidence>
<feature type="region of interest" description="Disordered" evidence="15">
    <location>
        <begin position="258"/>
        <end position="285"/>
    </location>
</feature>
<dbReference type="NCBIfam" id="NF004976">
    <property type="entry name" value="PRK06349.1"/>
    <property type="match status" value="1"/>
</dbReference>
<dbReference type="InterPro" id="IPR016204">
    <property type="entry name" value="HDH"/>
</dbReference>
<dbReference type="GO" id="GO:0009086">
    <property type="term" value="P:methionine biosynthetic process"/>
    <property type="evidence" value="ECO:0007669"/>
    <property type="project" value="UniProtKB-KW"/>
</dbReference>
<feature type="binding site" evidence="12">
    <location>
        <position position="191"/>
    </location>
    <ligand>
        <name>L-homoserine</name>
        <dbReference type="ChEBI" id="CHEBI:57476"/>
    </ligand>
</feature>
<comment type="similarity">
    <text evidence="3 14">Belongs to the homoserine dehydrogenase family.</text>
</comment>